<evidence type="ECO:0000256" key="3">
    <source>
        <dbReference type="ARBA" id="ARBA00023163"/>
    </source>
</evidence>
<keyword evidence="1" id="KW-0805">Transcription regulation</keyword>
<accession>A0A3B0QVG6</accession>
<dbReference type="CDD" id="cd06529">
    <property type="entry name" value="S24_LexA-like"/>
    <property type="match status" value="1"/>
</dbReference>
<dbReference type="Pfam" id="PF01381">
    <property type="entry name" value="HTH_3"/>
    <property type="match status" value="1"/>
</dbReference>
<evidence type="ECO:0000313" key="5">
    <source>
        <dbReference type="EMBL" id="VAV84089.1"/>
    </source>
</evidence>
<proteinExistence type="predicted"/>
<dbReference type="InterPro" id="IPR039418">
    <property type="entry name" value="LexA-like"/>
</dbReference>
<dbReference type="EMBL" id="UOEA01000060">
    <property type="protein sequence ID" value="VAV84089.1"/>
    <property type="molecule type" value="Genomic_DNA"/>
</dbReference>
<dbReference type="InterPro" id="IPR015927">
    <property type="entry name" value="Peptidase_S24_S26A/B/C"/>
</dbReference>
<dbReference type="InterPro" id="IPR010982">
    <property type="entry name" value="Lambda_DNA-bd_dom_sf"/>
</dbReference>
<dbReference type="PANTHER" id="PTHR40661:SF3">
    <property type="entry name" value="FELS-1 PROPHAGE TRANSCRIPTIONAL REGULATOR"/>
    <property type="match status" value="1"/>
</dbReference>
<dbReference type="SMART" id="SM00530">
    <property type="entry name" value="HTH_XRE"/>
    <property type="match status" value="1"/>
</dbReference>
<dbReference type="Gene3D" id="2.10.109.10">
    <property type="entry name" value="Umud Fragment, subunit A"/>
    <property type="match status" value="1"/>
</dbReference>
<sequence>MSTLGERIKLIRDELLKINQSSFADRLGFSRVATISDYEKNKRNPDISTLCKIADMGSVSLDWLLTGKGPIEESSAGSDAREAEWSLYCEEYITIETYDIKDSGAPGEFPKGRPVGAISIPKKDFKNGTVAIKVEGESMSPNIVDGATIGINTKECGLISGKLYAVWLNYEGVTIKRVFVYPDRIILKPDNPTFPETTIPSQNIGENLIIGRVVWVYQRY</sequence>
<dbReference type="CDD" id="cd00093">
    <property type="entry name" value="HTH_XRE"/>
    <property type="match status" value="1"/>
</dbReference>
<protein>
    <recommendedName>
        <fullName evidence="4">HTH cro/C1-type domain-containing protein</fullName>
    </recommendedName>
</protein>
<dbReference type="AlphaFoldDB" id="A0A3B0QVG6"/>
<keyword evidence="2" id="KW-0238">DNA-binding</keyword>
<dbReference type="InterPro" id="IPR001387">
    <property type="entry name" value="Cro/C1-type_HTH"/>
</dbReference>
<evidence type="ECO:0000256" key="1">
    <source>
        <dbReference type="ARBA" id="ARBA00023015"/>
    </source>
</evidence>
<keyword evidence="3" id="KW-0804">Transcription</keyword>
<gene>
    <name evidence="5" type="ORF">MNBD_DELTA01-729</name>
</gene>
<reference evidence="5" key="1">
    <citation type="submission" date="2018-06" db="EMBL/GenBank/DDBJ databases">
        <authorList>
            <person name="Zhirakovskaya E."/>
        </authorList>
    </citation>
    <scope>NUCLEOTIDE SEQUENCE</scope>
</reference>
<evidence type="ECO:0000256" key="2">
    <source>
        <dbReference type="ARBA" id="ARBA00023125"/>
    </source>
</evidence>
<dbReference type="GO" id="GO:0003677">
    <property type="term" value="F:DNA binding"/>
    <property type="evidence" value="ECO:0007669"/>
    <property type="project" value="UniProtKB-KW"/>
</dbReference>
<dbReference type="SUPFAM" id="SSF47413">
    <property type="entry name" value="lambda repressor-like DNA-binding domains"/>
    <property type="match status" value="1"/>
</dbReference>
<dbReference type="Gene3D" id="1.10.260.40">
    <property type="entry name" value="lambda repressor-like DNA-binding domains"/>
    <property type="match status" value="1"/>
</dbReference>
<organism evidence="5">
    <name type="scientific">hydrothermal vent metagenome</name>
    <dbReference type="NCBI Taxonomy" id="652676"/>
    <lineage>
        <taxon>unclassified sequences</taxon>
        <taxon>metagenomes</taxon>
        <taxon>ecological metagenomes</taxon>
    </lineage>
</organism>
<evidence type="ECO:0000259" key="4">
    <source>
        <dbReference type="PROSITE" id="PS50943"/>
    </source>
</evidence>
<name>A0A3B0QVG6_9ZZZZ</name>
<dbReference type="InterPro" id="IPR036286">
    <property type="entry name" value="LexA/Signal_pep-like_sf"/>
</dbReference>
<dbReference type="PANTHER" id="PTHR40661">
    <property type="match status" value="1"/>
</dbReference>
<feature type="domain" description="HTH cro/C1-type" evidence="4">
    <location>
        <begin position="8"/>
        <end position="64"/>
    </location>
</feature>
<dbReference type="Pfam" id="PF00717">
    <property type="entry name" value="Peptidase_S24"/>
    <property type="match status" value="1"/>
</dbReference>
<dbReference type="SUPFAM" id="SSF51306">
    <property type="entry name" value="LexA/Signal peptidase"/>
    <property type="match status" value="1"/>
</dbReference>
<dbReference type="PROSITE" id="PS50943">
    <property type="entry name" value="HTH_CROC1"/>
    <property type="match status" value="1"/>
</dbReference>